<keyword evidence="2 5" id="KW-0645">Protease</keyword>
<reference evidence="7 8" key="1">
    <citation type="submission" date="2020-03" db="EMBL/GenBank/DDBJ databases">
        <title>Two novel Motilibacter sp.</title>
        <authorList>
            <person name="Liu S."/>
        </authorList>
    </citation>
    <scope>NUCLEOTIDE SEQUENCE [LARGE SCALE GENOMIC DNA]</scope>
    <source>
        <strain evidence="7 8">E257</strain>
    </source>
</reference>
<gene>
    <name evidence="7" type="ORF">G9H71_19790</name>
</gene>
<sequence>MPGIGQAVVRLDARGAAALHAVAGVRVVSPDRAVTLSGAAYDPATDAGAPAVLAQSTGAAALWAQGVTGEGVDVAVLDTGVAPVAGLDSAERVVLGPDLSFDSQDRDTDRGLDGYGHGTHMAGLIAGRDADVADPATAAPEQFTGVAPGARVVSLKLGDRSGAVDVSQVIAGIDWVVQHRADDGLNVRVLNLSFGTDSAQSYLLDPLAYAAEAAWRHGLVVVAAAGNAGDSGDVPGLTNPAYDPVVLAVGATDTHGTASTADDTVAAFSNRGAGGRNPDVVAPGTSLLSLRVPGSAIDTEYGATAAVGERFFRGSGTSQAAAVVSGAAALLLSQRPELTPDQVKALLTSTAYELPGTSVQAQGHGTLDLAAAAAAATPVVPAPDYLSTGTGTIEGSRGSAHLELDGVQLSGEQDIFGNPVDTAALAAAEDAGTAWDGGTFNGAQWAGEGWTTTTQWAGLSWAGRSWAGLSWAGRS</sequence>
<feature type="active site" description="Charge relay system" evidence="5">
    <location>
        <position position="318"/>
    </location>
</feature>
<dbReference type="SUPFAM" id="SSF52743">
    <property type="entry name" value="Subtilisin-like"/>
    <property type="match status" value="1"/>
</dbReference>
<feature type="active site" description="Charge relay system" evidence="5">
    <location>
        <position position="117"/>
    </location>
</feature>
<dbReference type="Pfam" id="PF00082">
    <property type="entry name" value="Peptidase_S8"/>
    <property type="match status" value="1"/>
</dbReference>
<protein>
    <submittedName>
        <fullName evidence="7">S8 family serine peptidase</fullName>
    </submittedName>
</protein>
<dbReference type="InterPro" id="IPR000209">
    <property type="entry name" value="Peptidase_S8/S53_dom"/>
</dbReference>
<dbReference type="PRINTS" id="PR00723">
    <property type="entry name" value="SUBTILISIN"/>
</dbReference>
<feature type="domain" description="Peptidase S8/S53" evidence="6">
    <location>
        <begin position="69"/>
        <end position="365"/>
    </location>
</feature>
<dbReference type="PANTHER" id="PTHR43806">
    <property type="entry name" value="PEPTIDASE S8"/>
    <property type="match status" value="1"/>
</dbReference>
<evidence type="ECO:0000256" key="1">
    <source>
        <dbReference type="ARBA" id="ARBA00011073"/>
    </source>
</evidence>
<dbReference type="InterPro" id="IPR036852">
    <property type="entry name" value="Peptidase_S8/S53_dom_sf"/>
</dbReference>
<evidence type="ECO:0000259" key="6">
    <source>
        <dbReference type="Pfam" id="PF00082"/>
    </source>
</evidence>
<comment type="caution">
    <text evidence="7">The sequence shown here is derived from an EMBL/GenBank/DDBJ whole genome shotgun (WGS) entry which is preliminary data.</text>
</comment>
<keyword evidence="8" id="KW-1185">Reference proteome</keyword>
<dbReference type="InterPro" id="IPR050131">
    <property type="entry name" value="Peptidase_S8_subtilisin-like"/>
</dbReference>
<evidence type="ECO:0000256" key="4">
    <source>
        <dbReference type="ARBA" id="ARBA00022825"/>
    </source>
</evidence>
<keyword evidence="3 5" id="KW-0378">Hydrolase</keyword>
<dbReference type="EMBL" id="JAANNP010000083">
    <property type="protein sequence ID" value="NHC16031.1"/>
    <property type="molecule type" value="Genomic_DNA"/>
</dbReference>
<dbReference type="Gene3D" id="3.40.50.200">
    <property type="entry name" value="Peptidase S8/S53 domain"/>
    <property type="match status" value="1"/>
</dbReference>
<dbReference type="Proteomes" id="UP000800981">
    <property type="component" value="Unassembled WGS sequence"/>
</dbReference>
<dbReference type="PANTHER" id="PTHR43806:SF11">
    <property type="entry name" value="CEREVISIN-RELATED"/>
    <property type="match status" value="1"/>
</dbReference>
<evidence type="ECO:0000256" key="2">
    <source>
        <dbReference type="ARBA" id="ARBA00022670"/>
    </source>
</evidence>
<keyword evidence="4 5" id="KW-0720">Serine protease</keyword>
<dbReference type="InterPro" id="IPR015500">
    <property type="entry name" value="Peptidase_S8_subtilisin-rel"/>
</dbReference>
<evidence type="ECO:0000256" key="5">
    <source>
        <dbReference type="PROSITE-ProRule" id="PRU01240"/>
    </source>
</evidence>
<accession>A0ABX0GYG5</accession>
<comment type="similarity">
    <text evidence="1 5">Belongs to the peptidase S8 family.</text>
</comment>
<evidence type="ECO:0000313" key="7">
    <source>
        <dbReference type="EMBL" id="NHC16031.1"/>
    </source>
</evidence>
<name>A0ABX0GYG5_9ACTN</name>
<feature type="active site" description="Charge relay system" evidence="5">
    <location>
        <position position="78"/>
    </location>
</feature>
<evidence type="ECO:0000313" key="8">
    <source>
        <dbReference type="Proteomes" id="UP000800981"/>
    </source>
</evidence>
<dbReference type="PROSITE" id="PS51892">
    <property type="entry name" value="SUBTILASE"/>
    <property type="match status" value="1"/>
</dbReference>
<feature type="non-terminal residue" evidence="7">
    <location>
        <position position="475"/>
    </location>
</feature>
<proteinExistence type="inferred from homology"/>
<evidence type="ECO:0000256" key="3">
    <source>
        <dbReference type="ARBA" id="ARBA00022801"/>
    </source>
</evidence>
<organism evidence="7 8">
    <name type="scientific">Motilibacter deserti</name>
    <dbReference type="NCBI Taxonomy" id="2714956"/>
    <lineage>
        <taxon>Bacteria</taxon>
        <taxon>Bacillati</taxon>
        <taxon>Actinomycetota</taxon>
        <taxon>Actinomycetes</taxon>
        <taxon>Motilibacterales</taxon>
        <taxon>Motilibacteraceae</taxon>
        <taxon>Motilibacter</taxon>
    </lineage>
</organism>